<dbReference type="Gramene" id="TuG1812G0700004340.01.T02">
    <property type="protein sequence ID" value="TuG1812G0700004340.01.T02"/>
    <property type="gene ID" value="TuG1812G0700004340.01"/>
</dbReference>
<reference evidence="1" key="3">
    <citation type="submission" date="2022-06" db="UniProtKB">
        <authorList>
            <consortium name="EnsemblPlants"/>
        </authorList>
    </citation>
    <scope>IDENTIFICATION</scope>
</reference>
<name>A0A8R7R421_TRIUA</name>
<sequence length="127" mass="13766">MLLCGSDLLESFSKPGVWIPDQVQNLNTFWYRKGMGATSLNQRSKEEVEPEEVLGRITAACAQLVQGTRQALAPCPGGRVRGGVGASAGRARRCGCRGRLSPGHWRSRRTDATLRAATIGDGDRARR</sequence>
<evidence type="ECO:0000313" key="1">
    <source>
        <dbReference type="EnsemblPlants" id="TuG1812G0700004340.01.T02"/>
    </source>
</evidence>
<accession>A0A8R7R421</accession>
<protein>
    <submittedName>
        <fullName evidence="1">Uncharacterized protein</fullName>
    </submittedName>
</protein>
<dbReference type="Proteomes" id="UP000015106">
    <property type="component" value="Chromosome 7"/>
</dbReference>
<dbReference type="EnsemblPlants" id="TuG1812G0700004340.01.T02">
    <property type="protein sequence ID" value="TuG1812G0700004340.01.T02"/>
    <property type="gene ID" value="TuG1812G0700004340.01"/>
</dbReference>
<reference evidence="2" key="1">
    <citation type="journal article" date="2013" name="Nature">
        <title>Draft genome of the wheat A-genome progenitor Triticum urartu.</title>
        <authorList>
            <person name="Ling H.Q."/>
            <person name="Zhao S."/>
            <person name="Liu D."/>
            <person name="Wang J."/>
            <person name="Sun H."/>
            <person name="Zhang C."/>
            <person name="Fan H."/>
            <person name="Li D."/>
            <person name="Dong L."/>
            <person name="Tao Y."/>
            <person name="Gao C."/>
            <person name="Wu H."/>
            <person name="Li Y."/>
            <person name="Cui Y."/>
            <person name="Guo X."/>
            <person name="Zheng S."/>
            <person name="Wang B."/>
            <person name="Yu K."/>
            <person name="Liang Q."/>
            <person name="Yang W."/>
            <person name="Lou X."/>
            <person name="Chen J."/>
            <person name="Feng M."/>
            <person name="Jian J."/>
            <person name="Zhang X."/>
            <person name="Luo G."/>
            <person name="Jiang Y."/>
            <person name="Liu J."/>
            <person name="Wang Z."/>
            <person name="Sha Y."/>
            <person name="Zhang B."/>
            <person name="Wu H."/>
            <person name="Tang D."/>
            <person name="Shen Q."/>
            <person name="Xue P."/>
            <person name="Zou S."/>
            <person name="Wang X."/>
            <person name="Liu X."/>
            <person name="Wang F."/>
            <person name="Yang Y."/>
            <person name="An X."/>
            <person name="Dong Z."/>
            <person name="Zhang K."/>
            <person name="Zhang X."/>
            <person name="Luo M.C."/>
            <person name="Dvorak J."/>
            <person name="Tong Y."/>
            <person name="Wang J."/>
            <person name="Yang H."/>
            <person name="Li Z."/>
            <person name="Wang D."/>
            <person name="Zhang A."/>
            <person name="Wang J."/>
        </authorList>
    </citation>
    <scope>NUCLEOTIDE SEQUENCE</scope>
    <source>
        <strain evidence="2">cv. G1812</strain>
    </source>
</reference>
<reference evidence="1" key="2">
    <citation type="submission" date="2018-03" db="EMBL/GenBank/DDBJ databases">
        <title>The Triticum urartu genome reveals the dynamic nature of wheat genome evolution.</title>
        <authorList>
            <person name="Ling H."/>
            <person name="Ma B."/>
            <person name="Shi X."/>
            <person name="Liu H."/>
            <person name="Dong L."/>
            <person name="Sun H."/>
            <person name="Cao Y."/>
            <person name="Gao Q."/>
            <person name="Zheng S."/>
            <person name="Li Y."/>
            <person name="Yu Y."/>
            <person name="Du H."/>
            <person name="Qi M."/>
            <person name="Li Y."/>
            <person name="Yu H."/>
            <person name="Cui Y."/>
            <person name="Wang N."/>
            <person name="Chen C."/>
            <person name="Wu H."/>
            <person name="Zhao Y."/>
            <person name="Zhang J."/>
            <person name="Li Y."/>
            <person name="Zhou W."/>
            <person name="Zhang B."/>
            <person name="Hu W."/>
            <person name="Eijk M."/>
            <person name="Tang J."/>
            <person name="Witsenboer H."/>
            <person name="Zhao S."/>
            <person name="Li Z."/>
            <person name="Zhang A."/>
            <person name="Wang D."/>
            <person name="Liang C."/>
        </authorList>
    </citation>
    <scope>NUCLEOTIDE SEQUENCE [LARGE SCALE GENOMIC DNA]</scope>
    <source>
        <strain evidence="1">cv. G1812</strain>
    </source>
</reference>
<keyword evidence="2" id="KW-1185">Reference proteome</keyword>
<organism evidence="1 2">
    <name type="scientific">Triticum urartu</name>
    <name type="common">Red wild einkorn</name>
    <name type="synonym">Crithodium urartu</name>
    <dbReference type="NCBI Taxonomy" id="4572"/>
    <lineage>
        <taxon>Eukaryota</taxon>
        <taxon>Viridiplantae</taxon>
        <taxon>Streptophyta</taxon>
        <taxon>Embryophyta</taxon>
        <taxon>Tracheophyta</taxon>
        <taxon>Spermatophyta</taxon>
        <taxon>Magnoliopsida</taxon>
        <taxon>Liliopsida</taxon>
        <taxon>Poales</taxon>
        <taxon>Poaceae</taxon>
        <taxon>BOP clade</taxon>
        <taxon>Pooideae</taxon>
        <taxon>Triticodae</taxon>
        <taxon>Triticeae</taxon>
        <taxon>Triticinae</taxon>
        <taxon>Triticum</taxon>
    </lineage>
</organism>
<proteinExistence type="predicted"/>
<dbReference type="AlphaFoldDB" id="A0A8R7R421"/>
<evidence type="ECO:0000313" key="2">
    <source>
        <dbReference type="Proteomes" id="UP000015106"/>
    </source>
</evidence>